<dbReference type="EMBL" id="DRPZ01000133">
    <property type="protein sequence ID" value="HGY09362.1"/>
    <property type="molecule type" value="Genomic_DNA"/>
</dbReference>
<keyword evidence="1" id="KW-0812">Transmembrane</keyword>
<protein>
    <submittedName>
        <fullName evidence="2">Uncharacterized protein</fullName>
    </submittedName>
</protein>
<name>A0A7C4VKC8_9DEIN</name>
<comment type="caution">
    <text evidence="2">The sequence shown here is derived from an EMBL/GenBank/DDBJ whole genome shotgun (WGS) entry which is preliminary data.</text>
</comment>
<dbReference type="Proteomes" id="UP000885759">
    <property type="component" value="Unassembled WGS sequence"/>
</dbReference>
<keyword evidence="1" id="KW-0472">Membrane</keyword>
<evidence type="ECO:0000313" key="2">
    <source>
        <dbReference type="EMBL" id="HGY09362.1"/>
    </source>
</evidence>
<feature type="transmembrane region" description="Helical" evidence="1">
    <location>
        <begin position="40"/>
        <end position="69"/>
    </location>
</feature>
<accession>A0A7C4VKC8</accession>
<reference evidence="2" key="1">
    <citation type="journal article" date="2020" name="mSystems">
        <title>Genome- and Community-Level Interaction Insights into Carbon Utilization and Element Cycling Functions of Hydrothermarchaeota in Hydrothermal Sediment.</title>
        <authorList>
            <person name="Zhou Z."/>
            <person name="Liu Y."/>
            <person name="Xu W."/>
            <person name="Pan J."/>
            <person name="Luo Z.H."/>
            <person name="Li M."/>
        </authorList>
    </citation>
    <scope>NUCLEOTIDE SEQUENCE [LARGE SCALE GENOMIC DNA]</scope>
    <source>
        <strain evidence="2">HyVt-570</strain>
    </source>
</reference>
<evidence type="ECO:0000256" key="1">
    <source>
        <dbReference type="SAM" id="Phobius"/>
    </source>
</evidence>
<sequence>MDRYTFEDLLEWVVIGLLIVVGVLVALWLGGWLMVFLGKLFLAVASLIVALLKFLIPALLIAGVLYLILRALSKPQTAA</sequence>
<keyword evidence="1" id="KW-1133">Transmembrane helix</keyword>
<organism evidence="2">
    <name type="scientific">Oceanithermus profundus</name>
    <dbReference type="NCBI Taxonomy" id="187137"/>
    <lineage>
        <taxon>Bacteria</taxon>
        <taxon>Thermotogati</taxon>
        <taxon>Deinococcota</taxon>
        <taxon>Deinococci</taxon>
        <taxon>Thermales</taxon>
        <taxon>Thermaceae</taxon>
        <taxon>Oceanithermus</taxon>
    </lineage>
</organism>
<feature type="transmembrane region" description="Helical" evidence="1">
    <location>
        <begin position="12"/>
        <end position="34"/>
    </location>
</feature>
<proteinExistence type="predicted"/>
<dbReference type="AlphaFoldDB" id="A0A7C4VKC8"/>
<gene>
    <name evidence="2" type="ORF">ENK37_04815</name>
</gene>